<evidence type="ECO:0000313" key="4">
    <source>
        <dbReference type="Proteomes" id="UP000251670"/>
    </source>
</evidence>
<sequence length="68" mass="7906">MLVEQNKRGVRSIKYKAGFILRPVFYLFQGSNFYNDINTCSKKSAQFAKSARDLLKTLIFMSFFDAKI</sequence>
<dbReference type="AlphaFoldDB" id="A0A2X2VHL3"/>
<dbReference type="EMBL" id="UAWB01000002">
    <property type="protein sequence ID" value="SQB28028.1"/>
    <property type="molecule type" value="Genomic_DNA"/>
</dbReference>
<accession>A0A2X2VHL3</accession>
<keyword evidence="3" id="KW-1185">Reference proteome</keyword>
<dbReference type="EMBL" id="FNEG01000004">
    <property type="protein sequence ID" value="SDJ14362.1"/>
    <property type="molecule type" value="Genomic_DNA"/>
</dbReference>
<gene>
    <name evidence="2" type="ORF">NCTC13492_01611</name>
    <name evidence="1" type="ORF">SAMN05421542_2794</name>
</gene>
<evidence type="ECO:0000313" key="3">
    <source>
        <dbReference type="Proteomes" id="UP000199426"/>
    </source>
</evidence>
<dbReference type="Proteomes" id="UP000199426">
    <property type="component" value="Unassembled WGS sequence"/>
</dbReference>
<evidence type="ECO:0000313" key="1">
    <source>
        <dbReference type="EMBL" id="SDJ14362.1"/>
    </source>
</evidence>
<proteinExistence type="predicted"/>
<reference evidence="1 3" key="1">
    <citation type="submission" date="2016-10" db="EMBL/GenBank/DDBJ databases">
        <authorList>
            <person name="Varghese N."/>
            <person name="Submissions S."/>
        </authorList>
    </citation>
    <scope>NUCLEOTIDE SEQUENCE [LARGE SCALE GENOMIC DNA]</scope>
    <source>
        <strain evidence="1 3">DSM 19299</strain>
    </source>
</reference>
<dbReference type="Proteomes" id="UP000251670">
    <property type="component" value="Unassembled WGS sequence"/>
</dbReference>
<reference evidence="2 4" key="2">
    <citation type="submission" date="2018-06" db="EMBL/GenBank/DDBJ databases">
        <authorList>
            <consortium name="Pathogen Informatics"/>
            <person name="Doyle S."/>
        </authorList>
    </citation>
    <scope>NUCLEOTIDE SEQUENCE [LARGE SCALE GENOMIC DNA]</scope>
    <source>
        <strain evidence="2 4">NCTC13492</strain>
    </source>
</reference>
<protein>
    <submittedName>
        <fullName evidence="2">Uncharacterized protein</fullName>
    </submittedName>
</protein>
<name>A0A2X2VHL3_CHRJE</name>
<organism evidence="2 4">
    <name type="scientific">Chryseobacterium jejuense</name>
    <dbReference type="NCBI Taxonomy" id="445960"/>
    <lineage>
        <taxon>Bacteria</taxon>
        <taxon>Pseudomonadati</taxon>
        <taxon>Bacteroidota</taxon>
        <taxon>Flavobacteriia</taxon>
        <taxon>Flavobacteriales</taxon>
        <taxon>Weeksellaceae</taxon>
        <taxon>Chryseobacterium group</taxon>
        <taxon>Chryseobacterium</taxon>
    </lineage>
</organism>
<evidence type="ECO:0000313" key="2">
    <source>
        <dbReference type="EMBL" id="SQB28028.1"/>
    </source>
</evidence>